<accession>A0ABM6Z4P8</accession>
<reference evidence="1 2" key="1">
    <citation type="submission" date="2018-09" db="EMBL/GenBank/DDBJ databases">
        <authorList>
            <person name="Li J."/>
        </authorList>
    </citation>
    <scope>NUCLEOTIDE SEQUENCE [LARGE SCALE GENOMIC DNA]</scope>
    <source>
        <strain evidence="1 2">2129</strain>
    </source>
</reference>
<dbReference type="EMBL" id="CP032514">
    <property type="protein sequence ID" value="AYD90143.1"/>
    <property type="molecule type" value="Genomic_DNA"/>
</dbReference>
<name>A0ABM6Z4P8_9ACTO</name>
<evidence type="ECO:0000313" key="1">
    <source>
        <dbReference type="EMBL" id="AYD90143.1"/>
    </source>
</evidence>
<keyword evidence="2" id="KW-1185">Reference proteome</keyword>
<evidence type="ECO:0000313" key="2">
    <source>
        <dbReference type="Proteomes" id="UP000273001"/>
    </source>
</evidence>
<protein>
    <submittedName>
        <fullName evidence="1">Uncharacterized protein</fullName>
    </submittedName>
</protein>
<sequence length="68" mass="7435">MSWEPQEGQTRMDVDVTVRGRGSGVRMSVTTGQARTWWWCASRATAILKGTAMSPGQARGLVAQGVRR</sequence>
<organism evidence="1 2">
    <name type="scientific">Actinomyces lilanjuaniae</name>
    <dbReference type="NCBI Taxonomy" id="2321394"/>
    <lineage>
        <taxon>Bacteria</taxon>
        <taxon>Bacillati</taxon>
        <taxon>Actinomycetota</taxon>
        <taxon>Actinomycetes</taxon>
        <taxon>Actinomycetales</taxon>
        <taxon>Actinomycetaceae</taxon>
        <taxon>Actinomyces</taxon>
    </lineage>
</organism>
<dbReference type="Proteomes" id="UP000273001">
    <property type="component" value="Chromosome"/>
</dbReference>
<proteinExistence type="predicted"/>
<gene>
    <name evidence="1" type="ORF">D5R93_09275</name>
</gene>
<dbReference type="RefSeq" id="WP_120204862.1">
    <property type="nucleotide sequence ID" value="NZ_CP032514.1"/>
</dbReference>